<name>A0A4Q9MHW1_9APHY</name>
<dbReference type="Proteomes" id="UP000292957">
    <property type="component" value="Unassembled WGS sequence"/>
</dbReference>
<reference evidence="1" key="1">
    <citation type="submission" date="2019-01" db="EMBL/GenBank/DDBJ databases">
        <title>Draft genome sequences of three monokaryotic isolates of the white-rot basidiomycete fungus Dichomitus squalens.</title>
        <authorList>
            <consortium name="DOE Joint Genome Institute"/>
            <person name="Lopez S.C."/>
            <person name="Andreopoulos B."/>
            <person name="Pangilinan J."/>
            <person name="Lipzen A."/>
            <person name="Riley R."/>
            <person name="Ahrendt S."/>
            <person name="Ng V."/>
            <person name="Barry K."/>
            <person name="Daum C."/>
            <person name="Grigoriev I.V."/>
            <person name="Hilden K.S."/>
            <person name="Makela M.R."/>
            <person name="de Vries R.P."/>
        </authorList>
    </citation>
    <scope>NUCLEOTIDE SEQUENCE [LARGE SCALE GENOMIC DNA]</scope>
    <source>
        <strain evidence="1">OM18370.1</strain>
    </source>
</reference>
<dbReference type="EMBL" id="ML143437">
    <property type="protein sequence ID" value="TBU27070.1"/>
    <property type="molecule type" value="Genomic_DNA"/>
</dbReference>
<sequence length="82" mass="9343">MLAFCQQRLDLLCLHCYALPTASAYCHSSHLSSFILPLHSRTIIIALRCLFLRSRSVCFLGFSTHIYMRSNAPSEVLERTPL</sequence>
<organism evidence="1">
    <name type="scientific">Dichomitus squalens</name>
    <dbReference type="NCBI Taxonomy" id="114155"/>
    <lineage>
        <taxon>Eukaryota</taxon>
        <taxon>Fungi</taxon>
        <taxon>Dikarya</taxon>
        <taxon>Basidiomycota</taxon>
        <taxon>Agaricomycotina</taxon>
        <taxon>Agaricomycetes</taxon>
        <taxon>Polyporales</taxon>
        <taxon>Polyporaceae</taxon>
        <taxon>Dichomitus</taxon>
    </lineage>
</organism>
<protein>
    <submittedName>
        <fullName evidence="1">Uncharacterized protein</fullName>
    </submittedName>
</protein>
<accession>A0A4Q9MHW1</accession>
<evidence type="ECO:0000313" key="1">
    <source>
        <dbReference type="EMBL" id="TBU27070.1"/>
    </source>
</evidence>
<dbReference type="AlphaFoldDB" id="A0A4Q9MHW1"/>
<proteinExistence type="predicted"/>
<gene>
    <name evidence="1" type="ORF">BD311DRAFT_761290</name>
</gene>